<sequence length="1076" mass="120516">MRPTAQCLAPGGFVSRSLEEFKRLSQVALKLEGLSSPRKAFPLVRFDSAENLQQCKKMSDKDIGGFSTVNLDHHPETPTAPAHARFHGTISTQLPHNQPHIQRTGYAGWRTLERGRTIFGPSFWDVSLYGFLAMQFKSDGRKYFVNVQTDSIVPTDIHQHLLHSKTPGEWETVLIRWSEFVRTNHGQVVEPQREMLTQKVRTIGISLIDRLTGPYDLSIGNVWATNATSEDEILASTPGVIQGLPIGSRRQGNHNKNVGRKDSVQEEPVRDITETNSLCDYDASIDSANKATANEFSELLLTTRLLLAMGTARYLTAQKISLLVLLRLYCSSTLPSSATIPILSFILSATLPSTSSSARSQRSSASQNSFFPIDSFEDVLQGHASNMPGRTLLDLFLKSMWEMNSFDALHALFDNLSELMLSPPDLEGEVQERIYLSKTSPLGIFVRRARLEFDRLQFEDTIALWSSFVKYRAPTAQWTKRIAGLAAIGMDAVIAELGLREDDDVYEIAYGALDEPDDGTQGISVDDLDRVLEFQLDRLQRFGDRVPETMRTQLRGMFASSSTVHRQAHLVQFFDAWKAGDYTTAFDNLHRYYDYAMQTREKVHYQYALLHTAILHADFGCFGEAIAAVNETIATARESQDMTCLSFSLSWLNHMNKAFPKQMKNAGYVSMLGSERDALAFLKAKARESRMYNLLSATLLNEAKLSLSMGDPVSRAFEHIYQSSHLNIKEAVHSYGSQMLLQSTLYSRLGIPHMADVHCELLLDCYGANCPVDEKLRAIARQAFIMSQNGRFDEALEAFESINTTSQNQALKFSQYLKLCVGIIKLKRAIRRSDWSTCSHLLAALKPSIDPSSDPLDPELHFLLSEAYIDYLGSKGDYPTAFTTISNLTQSLKEDNADILQRISVLLMKADLFRKVGKPEHGFSVALRAASVAYKAKLMPSLWAAVGLLANILNNLGECASARRLLEAVLPHSLENGDSMLSGTLYSHLGDSFMGLADPAKTTQPRLQATYIAKAELYVDRARDCFKRSSYLDGECEQLMKKAIIAKLRGDEKLAEEWSQNHNRVWEEGMKRNEQT</sequence>
<reference evidence="1" key="1">
    <citation type="submission" date="2022-11" db="EMBL/GenBank/DDBJ databases">
        <title>Genome Sequence of Boeremia exigua.</title>
        <authorList>
            <person name="Buettner E."/>
        </authorList>
    </citation>
    <scope>NUCLEOTIDE SEQUENCE</scope>
    <source>
        <strain evidence="1">CU02</strain>
    </source>
</reference>
<gene>
    <name evidence="1" type="ORF">OPT61_g9332</name>
</gene>
<protein>
    <submittedName>
        <fullName evidence="1">Uncharacterized protein</fullName>
    </submittedName>
</protein>
<proteinExistence type="predicted"/>
<comment type="caution">
    <text evidence="1">The sequence shown here is derived from an EMBL/GenBank/DDBJ whole genome shotgun (WGS) entry which is preliminary data.</text>
</comment>
<dbReference type="Proteomes" id="UP001153331">
    <property type="component" value="Unassembled WGS sequence"/>
</dbReference>
<name>A0ACC2HVE9_9PLEO</name>
<evidence type="ECO:0000313" key="2">
    <source>
        <dbReference type="Proteomes" id="UP001153331"/>
    </source>
</evidence>
<accession>A0ACC2HVE9</accession>
<dbReference type="EMBL" id="JAPHNI010001084">
    <property type="protein sequence ID" value="KAJ8106754.1"/>
    <property type="molecule type" value="Genomic_DNA"/>
</dbReference>
<evidence type="ECO:0000313" key="1">
    <source>
        <dbReference type="EMBL" id="KAJ8106754.1"/>
    </source>
</evidence>
<keyword evidence="2" id="KW-1185">Reference proteome</keyword>
<organism evidence="1 2">
    <name type="scientific">Boeremia exigua</name>
    <dbReference type="NCBI Taxonomy" id="749465"/>
    <lineage>
        <taxon>Eukaryota</taxon>
        <taxon>Fungi</taxon>
        <taxon>Dikarya</taxon>
        <taxon>Ascomycota</taxon>
        <taxon>Pezizomycotina</taxon>
        <taxon>Dothideomycetes</taxon>
        <taxon>Pleosporomycetidae</taxon>
        <taxon>Pleosporales</taxon>
        <taxon>Pleosporineae</taxon>
        <taxon>Didymellaceae</taxon>
        <taxon>Boeremia</taxon>
    </lineage>
</organism>